<organism evidence="1 2">
    <name type="scientific">Winogradskya consettensis</name>
    <dbReference type="NCBI Taxonomy" id="113560"/>
    <lineage>
        <taxon>Bacteria</taxon>
        <taxon>Bacillati</taxon>
        <taxon>Actinomycetota</taxon>
        <taxon>Actinomycetes</taxon>
        <taxon>Micromonosporales</taxon>
        <taxon>Micromonosporaceae</taxon>
        <taxon>Winogradskya</taxon>
    </lineage>
</organism>
<accession>A0A919SDM3</accession>
<name>A0A919SDM3_9ACTN</name>
<dbReference type="EMBL" id="BOQP01000007">
    <property type="protein sequence ID" value="GIM69815.1"/>
    <property type="molecule type" value="Genomic_DNA"/>
</dbReference>
<comment type="caution">
    <text evidence="1">The sequence shown here is derived from an EMBL/GenBank/DDBJ whole genome shotgun (WGS) entry which is preliminary data.</text>
</comment>
<dbReference type="SUPFAM" id="SSF140453">
    <property type="entry name" value="EsxAB dimer-like"/>
    <property type="match status" value="1"/>
</dbReference>
<proteinExistence type="predicted"/>
<reference evidence="1" key="1">
    <citation type="submission" date="2021-03" db="EMBL/GenBank/DDBJ databases">
        <title>Whole genome shotgun sequence of Actinoplanes consettensis NBRC 14913.</title>
        <authorList>
            <person name="Komaki H."/>
            <person name="Tamura T."/>
        </authorList>
    </citation>
    <scope>NUCLEOTIDE SEQUENCE</scope>
    <source>
        <strain evidence="1">NBRC 14913</strain>
    </source>
</reference>
<dbReference type="RefSeq" id="WP_212996644.1">
    <property type="nucleotide sequence ID" value="NZ_BAAATW010000005.1"/>
</dbReference>
<dbReference type="InterPro" id="IPR036689">
    <property type="entry name" value="ESAT-6-like_sf"/>
</dbReference>
<evidence type="ECO:0000313" key="2">
    <source>
        <dbReference type="Proteomes" id="UP000680865"/>
    </source>
</evidence>
<dbReference type="AlphaFoldDB" id="A0A919SDM3"/>
<gene>
    <name evidence="1" type="ORF">Aco04nite_17190</name>
</gene>
<evidence type="ECO:0000313" key="1">
    <source>
        <dbReference type="EMBL" id="GIM69815.1"/>
    </source>
</evidence>
<sequence>MPDRVLSVDPEALIGMAQPYHSAAEVFQQLEHRAQTMLARYQGAWGDDDIGAQVDQHYRQVLTMIADSAGSVRSDLVYHGDGLRTTGKVFAAANEHAEQSSAALAAAFVPLEGHAASAAEVSQPAAELPPAG</sequence>
<dbReference type="Proteomes" id="UP000680865">
    <property type="component" value="Unassembled WGS sequence"/>
</dbReference>
<dbReference type="Gene3D" id="1.10.287.1060">
    <property type="entry name" value="ESAT-6-like"/>
    <property type="match status" value="1"/>
</dbReference>
<evidence type="ECO:0008006" key="3">
    <source>
        <dbReference type="Google" id="ProtNLM"/>
    </source>
</evidence>
<keyword evidence="2" id="KW-1185">Reference proteome</keyword>
<protein>
    <recommendedName>
        <fullName evidence="3">WXG100 family type VII secretion target</fullName>
    </recommendedName>
</protein>